<reference evidence="3" key="1">
    <citation type="journal article" date="2014" name="Int. J. Syst. Evol. Microbiol.">
        <title>Complete genome of a new Firmicutes species belonging to the dominant human colonic microbiota ('Ruminococcus bicirculans') reveals two chromosomes and a selective capacity to utilize plant glucans.</title>
        <authorList>
            <consortium name="NISC Comparative Sequencing Program"/>
            <person name="Wegmann U."/>
            <person name="Louis P."/>
            <person name="Goesmann A."/>
            <person name="Henrissat B."/>
            <person name="Duncan S.H."/>
            <person name="Flint H.J."/>
        </authorList>
    </citation>
    <scope>NUCLEOTIDE SEQUENCE</scope>
    <source>
        <strain evidence="3">NBRC 107715</strain>
    </source>
</reference>
<evidence type="ECO:0000313" key="3">
    <source>
        <dbReference type="EMBL" id="GLS66247.1"/>
    </source>
</evidence>
<reference evidence="3" key="4">
    <citation type="submission" date="2023-01" db="EMBL/GenBank/DDBJ databases">
        <title>Draft genome sequence of Methylobacterium oxalidis strain NBRC 107715.</title>
        <authorList>
            <person name="Sun Q."/>
            <person name="Mori K."/>
        </authorList>
    </citation>
    <scope>NUCLEOTIDE SEQUENCE</scope>
    <source>
        <strain evidence="3">NBRC 107715</strain>
    </source>
</reference>
<keyword evidence="1" id="KW-0175">Coiled coil</keyword>
<name>A0A512J9J9_9HYPH</name>
<dbReference type="EMBL" id="BSPK01000100">
    <property type="protein sequence ID" value="GLS66247.1"/>
    <property type="molecule type" value="Genomic_DNA"/>
</dbReference>
<dbReference type="AlphaFoldDB" id="A0A512J9J9"/>
<protein>
    <submittedName>
        <fullName evidence="2">Uncharacterized protein</fullName>
    </submittedName>
</protein>
<evidence type="ECO:0000313" key="4">
    <source>
        <dbReference type="Proteomes" id="UP000321960"/>
    </source>
</evidence>
<sequence>MLALATENAELRLQLAEAQEQCVEMAVDAGELHAEIETLRERLAEVERERDERHRVKDRAVA</sequence>
<proteinExistence type="predicted"/>
<keyword evidence="5" id="KW-1185">Reference proteome</keyword>
<evidence type="ECO:0000313" key="2">
    <source>
        <dbReference type="EMBL" id="GEP06633.1"/>
    </source>
</evidence>
<reference evidence="5" key="2">
    <citation type="journal article" date="2019" name="Int. J. Syst. Evol. Microbiol.">
        <title>The Global Catalogue of Microorganisms (GCM) 10K type strain sequencing project: providing services to taxonomists for standard genome sequencing and annotation.</title>
        <authorList>
            <consortium name="The Broad Institute Genomics Platform"/>
            <consortium name="The Broad Institute Genome Sequencing Center for Infectious Disease"/>
            <person name="Wu L."/>
            <person name="Ma J."/>
        </authorList>
    </citation>
    <scope>NUCLEOTIDE SEQUENCE [LARGE SCALE GENOMIC DNA]</scope>
    <source>
        <strain evidence="5">NBRC 107715</strain>
    </source>
</reference>
<comment type="caution">
    <text evidence="2">The sequence shown here is derived from an EMBL/GenBank/DDBJ whole genome shotgun (WGS) entry which is preliminary data.</text>
</comment>
<organism evidence="2 4">
    <name type="scientific">Methylobacterium oxalidis</name>
    <dbReference type="NCBI Taxonomy" id="944322"/>
    <lineage>
        <taxon>Bacteria</taxon>
        <taxon>Pseudomonadati</taxon>
        <taxon>Pseudomonadota</taxon>
        <taxon>Alphaproteobacteria</taxon>
        <taxon>Hyphomicrobiales</taxon>
        <taxon>Methylobacteriaceae</taxon>
        <taxon>Methylobacterium</taxon>
    </lineage>
</organism>
<evidence type="ECO:0000313" key="5">
    <source>
        <dbReference type="Proteomes" id="UP001156856"/>
    </source>
</evidence>
<dbReference type="Proteomes" id="UP000321960">
    <property type="component" value="Unassembled WGS sequence"/>
</dbReference>
<gene>
    <name evidence="3" type="ORF">GCM10007888_46290</name>
    <name evidence="2" type="ORF">MOX02_46710</name>
</gene>
<feature type="coiled-coil region" evidence="1">
    <location>
        <begin position="1"/>
        <end position="56"/>
    </location>
</feature>
<accession>A0A512J9J9</accession>
<evidence type="ECO:0000256" key="1">
    <source>
        <dbReference type="SAM" id="Coils"/>
    </source>
</evidence>
<reference evidence="2 4" key="3">
    <citation type="submission" date="2019-07" db="EMBL/GenBank/DDBJ databases">
        <title>Whole genome shotgun sequence of Methylobacterium oxalidis NBRC 107715.</title>
        <authorList>
            <person name="Hosoyama A."/>
            <person name="Uohara A."/>
            <person name="Ohji S."/>
            <person name="Ichikawa N."/>
        </authorList>
    </citation>
    <scope>NUCLEOTIDE SEQUENCE [LARGE SCALE GENOMIC DNA]</scope>
    <source>
        <strain evidence="2 4">NBRC 107715</strain>
    </source>
</reference>
<dbReference type="Proteomes" id="UP001156856">
    <property type="component" value="Unassembled WGS sequence"/>
</dbReference>
<dbReference type="EMBL" id="BJZU01000111">
    <property type="protein sequence ID" value="GEP06633.1"/>
    <property type="molecule type" value="Genomic_DNA"/>
</dbReference>